<sequence length="100" mass="10276">MGRQQVYLDAAGLRSVADGFDASSAAIDGATRIRLGGLVFDGGRAGRDHVGAGESVRRSLDSWAVELARWSRAAAEVAAALRAGAARYGCAELSAADRLG</sequence>
<proteinExistence type="predicted"/>
<dbReference type="EMBL" id="JAYJJQ010000002">
    <property type="protein sequence ID" value="MEB3067962.1"/>
    <property type="molecule type" value="Genomic_DNA"/>
</dbReference>
<accession>A0ABU5YS70</accession>
<gene>
    <name evidence="1" type="ORF">K5L39_02080</name>
</gene>
<name>A0ABU5YS70_9MYCO</name>
<dbReference type="RefSeq" id="WP_225397064.1">
    <property type="nucleotide sequence ID" value="NZ_JAYJJQ010000002.1"/>
</dbReference>
<reference evidence="1 2" key="1">
    <citation type="submission" date="2023-12" db="EMBL/GenBank/DDBJ databases">
        <title>Description of new species of Mycobacterium terrae complex isolated from sewage at the Sao Paulo Zoological Park Foundation in Brazil.</title>
        <authorList>
            <person name="Romagnoli C.L."/>
            <person name="Conceicao E.C."/>
            <person name="Machado E."/>
            <person name="Barreto L.B.P.F."/>
            <person name="Sharma A."/>
            <person name="Silva N.M."/>
            <person name="Marques L.E."/>
            <person name="Juliana M.A."/>
            <person name="Lourenco M.C.S."/>
            <person name="Digiampietri L.A."/>
            <person name="Suffys P.N."/>
            <person name="Viana-Niero C."/>
        </authorList>
    </citation>
    <scope>NUCLEOTIDE SEQUENCE [LARGE SCALE GENOMIC DNA]</scope>
    <source>
        <strain evidence="1 2">MYC017</strain>
    </source>
</reference>
<keyword evidence="2" id="KW-1185">Reference proteome</keyword>
<evidence type="ECO:0008006" key="3">
    <source>
        <dbReference type="Google" id="ProtNLM"/>
    </source>
</evidence>
<organism evidence="1 2">
    <name type="scientific">[Mycobacterium] vasticus</name>
    <dbReference type="NCBI Taxonomy" id="2875777"/>
    <lineage>
        <taxon>Bacteria</taxon>
        <taxon>Bacillati</taxon>
        <taxon>Actinomycetota</taxon>
        <taxon>Actinomycetes</taxon>
        <taxon>Mycobacteriales</taxon>
        <taxon>Mycobacteriaceae</taxon>
        <taxon>Mycolicibacter</taxon>
    </lineage>
</organism>
<evidence type="ECO:0000313" key="1">
    <source>
        <dbReference type="EMBL" id="MEB3067962.1"/>
    </source>
</evidence>
<dbReference type="Proteomes" id="UP001299283">
    <property type="component" value="Unassembled WGS sequence"/>
</dbReference>
<protein>
    <recommendedName>
        <fullName evidence="3">ESX-1 secretion-associated protein</fullName>
    </recommendedName>
</protein>
<comment type="caution">
    <text evidence="1">The sequence shown here is derived from an EMBL/GenBank/DDBJ whole genome shotgun (WGS) entry which is preliminary data.</text>
</comment>
<evidence type="ECO:0000313" key="2">
    <source>
        <dbReference type="Proteomes" id="UP001299283"/>
    </source>
</evidence>